<feature type="transmembrane region" description="Helical" evidence="8">
    <location>
        <begin position="100"/>
        <end position="120"/>
    </location>
</feature>
<feature type="transmembrane region" description="Helical" evidence="8">
    <location>
        <begin position="57"/>
        <end position="79"/>
    </location>
</feature>
<feature type="transmembrane region" description="Helical" evidence="8">
    <location>
        <begin position="126"/>
        <end position="150"/>
    </location>
</feature>
<feature type="transmembrane region" description="Helical" evidence="8">
    <location>
        <begin position="373"/>
        <end position="391"/>
    </location>
</feature>
<dbReference type="GO" id="GO:0003333">
    <property type="term" value="P:amino acid transmembrane transport"/>
    <property type="evidence" value="ECO:0007669"/>
    <property type="project" value="InterPro"/>
</dbReference>
<evidence type="ECO:0000313" key="10">
    <source>
        <dbReference type="Proteomes" id="UP000229362"/>
    </source>
</evidence>
<evidence type="ECO:0008006" key="11">
    <source>
        <dbReference type="Google" id="ProtNLM"/>
    </source>
</evidence>
<dbReference type="InterPro" id="IPR018227">
    <property type="entry name" value="Amino_acid_transport_2"/>
</dbReference>
<feature type="transmembrane region" description="Helical" evidence="8">
    <location>
        <begin position="308"/>
        <end position="326"/>
    </location>
</feature>
<evidence type="ECO:0000313" key="9">
    <source>
        <dbReference type="EMBL" id="PIT86301.1"/>
    </source>
</evidence>
<feature type="transmembrane region" description="Helical" evidence="8">
    <location>
        <begin position="274"/>
        <end position="296"/>
    </location>
</feature>
<dbReference type="AlphaFoldDB" id="A0A2M6W0J6"/>
<sequence length="394" mass="43167">MKYVCLKHEPKHLLHAGVFKKELPLYQAVALIVSGTIGAGVLGIPYAIAQVGLLPGILYIVVLGLLMMGLNLMLGSIAVRTKQSMQLSGLARKYIGRWGELLMTVIFYSMLLGVLLIYIIGEGEALAAIFGGAPVFWSLIFFTLATVVLFTGMKTIKTVELILTLAILVVVFFIAAWSAPFTQTVHFSYINMAALFFPYGVILFAFHGTNTIPEAHTLLKEKSVTFKHAIVISTLVSMFVYVLFAIMVVGVTGLQTTEIATIGLGDALGRRMALFGNIFAIIAMGTSYIMTGLALGDSLHWDYKVPRYLARLFVSFVPLILFGLGVRHFIAVIDFVGGIFVSLEMLLIVLIYWKAKQHGDLPVGKYALHHSNLLLVLVFVALAIGATYSFFELF</sequence>
<dbReference type="Proteomes" id="UP000229362">
    <property type="component" value="Unassembled WGS sequence"/>
</dbReference>
<dbReference type="PANTHER" id="PTHR32195:SF26">
    <property type="entry name" value="TRYPTOPHAN OR TYROSINE TRANSPORTER PROTEIN"/>
    <property type="match status" value="1"/>
</dbReference>
<keyword evidence="7 8" id="KW-0472">Membrane</keyword>
<keyword evidence="4" id="KW-0997">Cell inner membrane</keyword>
<comment type="subcellular location">
    <subcellularLocation>
        <location evidence="1">Cell inner membrane</location>
        <topology evidence="1">Multi-pass membrane protein</topology>
    </subcellularLocation>
</comment>
<evidence type="ECO:0000256" key="5">
    <source>
        <dbReference type="ARBA" id="ARBA00022692"/>
    </source>
</evidence>
<gene>
    <name evidence="9" type="ORF">COU33_03925</name>
</gene>
<dbReference type="Pfam" id="PF03222">
    <property type="entry name" value="Trp_Tyr_perm"/>
    <property type="match status" value="1"/>
</dbReference>
<evidence type="ECO:0000256" key="3">
    <source>
        <dbReference type="ARBA" id="ARBA00022475"/>
    </source>
</evidence>
<protein>
    <recommendedName>
        <fullName evidence="11">Amino acid transporter transmembrane domain-containing protein</fullName>
    </recommendedName>
</protein>
<evidence type="ECO:0000256" key="6">
    <source>
        <dbReference type="ARBA" id="ARBA00022989"/>
    </source>
</evidence>
<proteinExistence type="predicted"/>
<dbReference type="Gene3D" id="1.20.1740.10">
    <property type="entry name" value="Amino acid/polyamine transporter I"/>
    <property type="match status" value="1"/>
</dbReference>
<keyword evidence="5 8" id="KW-0812">Transmembrane</keyword>
<evidence type="ECO:0000256" key="7">
    <source>
        <dbReference type="ARBA" id="ARBA00023136"/>
    </source>
</evidence>
<dbReference type="GO" id="GO:0005886">
    <property type="term" value="C:plasma membrane"/>
    <property type="evidence" value="ECO:0007669"/>
    <property type="project" value="UniProtKB-SubCell"/>
</dbReference>
<feature type="transmembrane region" description="Helical" evidence="8">
    <location>
        <begin position="229"/>
        <end position="254"/>
    </location>
</feature>
<keyword evidence="2" id="KW-0813">Transport</keyword>
<evidence type="ECO:0000256" key="4">
    <source>
        <dbReference type="ARBA" id="ARBA00022519"/>
    </source>
</evidence>
<accession>A0A2M6W0J6</accession>
<keyword evidence="3" id="KW-1003">Cell membrane</keyword>
<dbReference type="EMBL" id="PFBZ01000169">
    <property type="protein sequence ID" value="PIT86301.1"/>
    <property type="molecule type" value="Genomic_DNA"/>
</dbReference>
<reference evidence="10" key="1">
    <citation type="submission" date="2017-09" db="EMBL/GenBank/DDBJ databases">
        <title>Depth-based differentiation of microbial function through sediment-hosted aquifers and enrichment of novel symbionts in the deep terrestrial subsurface.</title>
        <authorList>
            <person name="Probst A.J."/>
            <person name="Ladd B."/>
            <person name="Jarett J.K."/>
            <person name="Geller-Mcgrath D.E."/>
            <person name="Sieber C.M.K."/>
            <person name="Emerson J.B."/>
            <person name="Anantharaman K."/>
            <person name="Thomas B.C."/>
            <person name="Malmstrom R."/>
            <person name="Stieglmeier M."/>
            <person name="Klingl A."/>
            <person name="Woyke T."/>
            <person name="Ryan C.M."/>
            <person name="Banfield J.F."/>
        </authorList>
    </citation>
    <scope>NUCLEOTIDE SEQUENCE [LARGE SCALE GENOMIC DNA]</scope>
</reference>
<comment type="caution">
    <text evidence="9">The sequence shown here is derived from an EMBL/GenBank/DDBJ whole genome shotgun (WGS) entry which is preliminary data.</text>
</comment>
<organism evidence="9 10">
    <name type="scientific">Candidatus Magasanikbacteria bacterium CG10_big_fil_rev_8_21_14_0_10_43_6</name>
    <dbReference type="NCBI Taxonomy" id="1974650"/>
    <lineage>
        <taxon>Bacteria</taxon>
        <taxon>Candidatus Magasanikiibacteriota</taxon>
    </lineage>
</organism>
<evidence type="ECO:0000256" key="1">
    <source>
        <dbReference type="ARBA" id="ARBA00004429"/>
    </source>
</evidence>
<evidence type="ECO:0000256" key="8">
    <source>
        <dbReference type="SAM" id="Phobius"/>
    </source>
</evidence>
<name>A0A2M6W0J6_9BACT</name>
<feature type="transmembrane region" description="Helical" evidence="8">
    <location>
        <begin position="162"/>
        <end position="181"/>
    </location>
</feature>
<keyword evidence="6 8" id="KW-1133">Transmembrane helix</keyword>
<feature type="transmembrane region" description="Helical" evidence="8">
    <location>
        <begin position="187"/>
        <end position="208"/>
    </location>
</feature>
<dbReference type="PANTHER" id="PTHR32195">
    <property type="entry name" value="OS07G0662800 PROTEIN"/>
    <property type="match status" value="1"/>
</dbReference>
<feature type="transmembrane region" description="Helical" evidence="8">
    <location>
        <begin position="28"/>
        <end position="51"/>
    </location>
</feature>
<feature type="transmembrane region" description="Helical" evidence="8">
    <location>
        <begin position="332"/>
        <end position="353"/>
    </location>
</feature>
<evidence type="ECO:0000256" key="2">
    <source>
        <dbReference type="ARBA" id="ARBA00022448"/>
    </source>
</evidence>